<protein>
    <submittedName>
        <fullName evidence="1">Uncharacterized protein</fullName>
    </submittedName>
</protein>
<accession>A0ACC1R3Q8</accession>
<reference evidence="1" key="1">
    <citation type="submission" date="2022-07" db="EMBL/GenBank/DDBJ databases">
        <title>Genome Sequence of Lecanicillium saksenae.</title>
        <authorList>
            <person name="Buettner E."/>
        </authorList>
    </citation>
    <scope>NUCLEOTIDE SEQUENCE</scope>
    <source>
        <strain evidence="1">VT-O1</strain>
    </source>
</reference>
<evidence type="ECO:0000313" key="2">
    <source>
        <dbReference type="Proteomes" id="UP001148737"/>
    </source>
</evidence>
<sequence length="306" mass="33687">MSSTAQNSIQEPPTLSASAWIAENETLVSRNGHHISYRRRGRGPTVLLLHGFPTWSYDWVGVAKDLEADHDVVTLDFLGYGASDKPSPYNYSVDKSADIIEDVFALLKISSSHLAAHDYGGIVAQELLDRRRSKRLPFSIKTVAICNSAIVYSAYRPTILQRLLAVPYLGAFLARNTTTDLLRKGFEGAWGKSAPITDEQFENLWHGISLKKGFAISHLLIGYNAERAIHSERWEAALAAWDGPLHLIWGLDDPVSGQHVLDLAVEKYRRVSVTRLEGVGHFPPDEAPLAVSKAIRAAVAAADHEG</sequence>
<dbReference type="Proteomes" id="UP001148737">
    <property type="component" value="Unassembled WGS sequence"/>
</dbReference>
<organism evidence="1 2">
    <name type="scientific">Lecanicillium saksenae</name>
    <dbReference type="NCBI Taxonomy" id="468837"/>
    <lineage>
        <taxon>Eukaryota</taxon>
        <taxon>Fungi</taxon>
        <taxon>Dikarya</taxon>
        <taxon>Ascomycota</taxon>
        <taxon>Pezizomycotina</taxon>
        <taxon>Sordariomycetes</taxon>
        <taxon>Hypocreomycetidae</taxon>
        <taxon>Hypocreales</taxon>
        <taxon>Cordycipitaceae</taxon>
        <taxon>Lecanicillium</taxon>
    </lineage>
</organism>
<gene>
    <name evidence="1" type="ORF">NLG97_g2639</name>
</gene>
<dbReference type="EMBL" id="JANAKD010000187">
    <property type="protein sequence ID" value="KAJ3496461.1"/>
    <property type="molecule type" value="Genomic_DNA"/>
</dbReference>
<proteinExistence type="predicted"/>
<keyword evidence="2" id="KW-1185">Reference proteome</keyword>
<evidence type="ECO:0000313" key="1">
    <source>
        <dbReference type="EMBL" id="KAJ3496461.1"/>
    </source>
</evidence>
<name>A0ACC1R3Q8_9HYPO</name>
<comment type="caution">
    <text evidence="1">The sequence shown here is derived from an EMBL/GenBank/DDBJ whole genome shotgun (WGS) entry which is preliminary data.</text>
</comment>